<sequence>MLHLGQAPLFSQRQLSSKCPSSCGPRPSIPALLHARDSHATARLHPSSHSSACTATSGQNRRENSLVLCSATEGSRGPVTTSSTAEDSRAASSATATQESQQDSPSTSSRANSTSRGVAVDEPAASPRKEAQLTKEQYKEIYDRLIGVFQVRPRDDWKKLIVFSKQWAQHQNGVFDRIKERADLEEDVDKKMAMRKIFRTLQGVNDEVNRYNAILRKFIEAGSDEWDAIVSHYRGDLQRPFFEHMQCLMAASKDDKEAMDKLVMMNTRLVGLCASHDSIVKDQDKMAEAAENYRELLSSLTSVEDIDKRMAELSGQGKIDPAFLQISAKAYGAARDTNMTLDEAKWVSYKLYRNARDHFDRQQPVEKRVIEYLTQIPDPAERRTQLDHALTPGPSRGTDTHDYMWTTPNRLFLVLDNTLRAYNLMAGAAKTKLSASEESMLPRKIRLMRELRDELVRRYL</sequence>
<dbReference type="InterPro" id="IPR040320">
    <property type="entry name" value="At4g37920-like"/>
</dbReference>
<accession>A0ABQ7G4D9</accession>
<feature type="compositionally biased region" description="Polar residues" evidence="1">
    <location>
        <begin position="47"/>
        <end position="59"/>
    </location>
</feature>
<reference evidence="2" key="1">
    <citation type="submission" date="2017-08" db="EMBL/GenBank/DDBJ databases">
        <authorList>
            <person name="Polle J.E."/>
            <person name="Barry K."/>
            <person name="Cushman J."/>
            <person name="Schmutz J."/>
            <person name="Tran D."/>
            <person name="Hathwaick L.T."/>
            <person name="Yim W.C."/>
            <person name="Jenkins J."/>
            <person name="Mckie-Krisberg Z.M."/>
            <person name="Prochnik S."/>
            <person name="Lindquist E."/>
            <person name="Dockter R.B."/>
            <person name="Adam C."/>
            <person name="Molina H."/>
            <person name="Bunkerborg J."/>
            <person name="Jin E."/>
            <person name="Buchheim M."/>
            <person name="Magnuson J."/>
        </authorList>
    </citation>
    <scope>NUCLEOTIDE SEQUENCE</scope>
    <source>
        <strain evidence="2">CCAP 19/18</strain>
    </source>
</reference>
<evidence type="ECO:0000313" key="2">
    <source>
        <dbReference type="EMBL" id="KAF5829482.1"/>
    </source>
</evidence>
<feature type="region of interest" description="Disordered" evidence="1">
    <location>
        <begin position="38"/>
        <end position="132"/>
    </location>
</feature>
<dbReference type="PANTHER" id="PTHR31755:SF3">
    <property type="entry name" value="EXOCYST COMPLEX COMPONENT SEC6"/>
    <property type="match status" value="1"/>
</dbReference>
<comment type="caution">
    <text evidence="2">The sequence shown here is derived from an EMBL/GenBank/DDBJ whole genome shotgun (WGS) entry which is preliminary data.</text>
</comment>
<gene>
    <name evidence="2" type="ORF">DUNSADRAFT_16005</name>
</gene>
<feature type="compositionally biased region" description="Low complexity" evidence="1">
    <location>
        <begin position="80"/>
        <end position="116"/>
    </location>
</feature>
<organism evidence="2 3">
    <name type="scientific">Dunaliella salina</name>
    <name type="common">Green alga</name>
    <name type="synonym">Protococcus salinus</name>
    <dbReference type="NCBI Taxonomy" id="3046"/>
    <lineage>
        <taxon>Eukaryota</taxon>
        <taxon>Viridiplantae</taxon>
        <taxon>Chlorophyta</taxon>
        <taxon>core chlorophytes</taxon>
        <taxon>Chlorophyceae</taxon>
        <taxon>CS clade</taxon>
        <taxon>Chlamydomonadales</taxon>
        <taxon>Dunaliellaceae</taxon>
        <taxon>Dunaliella</taxon>
    </lineage>
</organism>
<name>A0ABQ7G4D9_DUNSA</name>
<dbReference type="Proteomes" id="UP000815325">
    <property type="component" value="Unassembled WGS sequence"/>
</dbReference>
<protein>
    <submittedName>
        <fullName evidence="2">Uncharacterized protein</fullName>
    </submittedName>
</protein>
<keyword evidence="3" id="KW-1185">Reference proteome</keyword>
<evidence type="ECO:0000313" key="3">
    <source>
        <dbReference type="Proteomes" id="UP000815325"/>
    </source>
</evidence>
<dbReference type="EMBL" id="MU070154">
    <property type="protein sequence ID" value="KAF5829482.1"/>
    <property type="molecule type" value="Genomic_DNA"/>
</dbReference>
<evidence type="ECO:0000256" key="1">
    <source>
        <dbReference type="SAM" id="MobiDB-lite"/>
    </source>
</evidence>
<proteinExistence type="predicted"/>
<dbReference type="PANTHER" id="PTHR31755">
    <property type="entry name" value="FOLATE RECEPTOR-LIKE"/>
    <property type="match status" value="1"/>
</dbReference>